<dbReference type="Pfam" id="PF25241">
    <property type="entry name" value="LDLRAD1_C"/>
    <property type="match status" value="1"/>
</dbReference>
<protein>
    <submittedName>
        <fullName evidence="5">Low density lipoprotein receptor class A domain containing 1</fullName>
    </submittedName>
</protein>
<sequence>MKSNRTHPQQRLFDDHSLGSPDEDCCGECCRPSCRCCSRRAVCLSSILLAVGTVLAVVGIILALVFGIPKPPPVNRVCRTADNSTGFLCDDRVTCIPPSDLCNGVVTCPKGADEDTHMCSDLPNNLPGGLVFRCGNPKFWVFTDKKCNGFNDCGDCSDEIGPYAGCTPCGVYWWPCIPVDFQYCSCIPRCLCRDGRQHCYDWSDEYTCPKSLTC</sequence>
<reference evidence="6" key="1">
    <citation type="submission" date="2018-06" db="EMBL/GenBank/DDBJ databases">
        <title>Genome assembly of Danube salmon.</title>
        <authorList>
            <person name="Macqueen D.J."/>
            <person name="Gundappa M.K."/>
        </authorList>
    </citation>
    <scope>NUCLEOTIDE SEQUENCE [LARGE SCALE GENOMIC DNA]</scope>
</reference>
<dbReference type="Proteomes" id="UP000314982">
    <property type="component" value="Unassembled WGS sequence"/>
</dbReference>
<reference evidence="5" key="2">
    <citation type="submission" date="2025-08" db="UniProtKB">
        <authorList>
            <consortium name="Ensembl"/>
        </authorList>
    </citation>
    <scope>IDENTIFICATION</scope>
</reference>
<feature type="domain" description="LDLRAD1-like C-terminal" evidence="4">
    <location>
        <begin position="168"/>
        <end position="206"/>
    </location>
</feature>
<name>A0A4W5L739_9TELE</name>
<keyword evidence="3" id="KW-1133">Transmembrane helix</keyword>
<dbReference type="AlphaFoldDB" id="A0A4W5L739"/>
<organism evidence="5 6">
    <name type="scientific">Hucho hucho</name>
    <name type="common">huchen</name>
    <dbReference type="NCBI Taxonomy" id="62062"/>
    <lineage>
        <taxon>Eukaryota</taxon>
        <taxon>Metazoa</taxon>
        <taxon>Chordata</taxon>
        <taxon>Craniata</taxon>
        <taxon>Vertebrata</taxon>
        <taxon>Euteleostomi</taxon>
        <taxon>Actinopterygii</taxon>
        <taxon>Neopterygii</taxon>
        <taxon>Teleostei</taxon>
        <taxon>Protacanthopterygii</taxon>
        <taxon>Salmoniformes</taxon>
        <taxon>Salmonidae</taxon>
        <taxon>Salmoninae</taxon>
        <taxon>Hucho</taxon>
    </lineage>
</organism>
<evidence type="ECO:0000313" key="5">
    <source>
        <dbReference type="Ensembl" id="ENSHHUP00000021391.1"/>
    </source>
</evidence>
<dbReference type="STRING" id="62062.ENSHHUP00000021391"/>
<dbReference type="PRINTS" id="PR00261">
    <property type="entry name" value="LDLRECEPTOR"/>
</dbReference>
<evidence type="ECO:0000256" key="2">
    <source>
        <dbReference type="PROSITE-ProRule" id="PRU00124"/>
    </source>
</evidence>
<evidence type="ECO:0000259" key="4">
    <source>
        <dbReference type="Pfam" id="PF25241"/>
    </source>
</evidence>
<dbReference type="GeneTree" id="ENSGT00390000008557"/>
<feature type="transmembrane region" description="Helical" evidence="3">
    <location>
        <begin position="41"/>
        <end position="68"/>
    </location>
</feature>
<dbReference type="PROSITE" id="PS50068">
    <property type="entry name" value="LDLRA_2"/>
    <property type="match status" value="1"/>
</dbReference>
<proteinExistence type="predicted"/>
<reference evidence="5" key="3">
    <citation type="submission" date="2025-09" db="UniProtKB">
        <authorList>
            <consortium name="Ensembl"/>
        </authorList>
    </citation>
    <scope>IDENTIFICATION</scope>
</reference>
<accession>A0A4W5L739</accession>
<evidence type="ECO:0000313" key="6">
    <source>
        <dbReference type="Proteomes" id="UP000314982"/>
    </source>
</evidence>
<dbReference type="PROSITE" id="PS01209">
    <property type="entry name" value="LDLRA_1"/>
    <property type="match status" value="1"/>
</dbReference>
<dbReference type="Gene3D" id="4.10.400.10">
    <property type="entry name" value="Low-density Lipoprotein Receptor"/>
    <property type="match status" value="1"/>
</dbReference>
<evidence type="ECO:0000256" key="3">
    <source>
        <dbReference type="SAM" id="Phobius"/>
    </source>
</evidence>
<dbReference type="SMART" id="SM00192">
    <property type="entry name" value="LDLa"/>
    <property type="match status" value="2"/>
</dbReference>
<dbReference type="InterPro" id="IPR002172">
    <property type="entry name" value="LDrepeatLR_classA_rpt"/>
</dbReference>
<dbReference type="InterPro" id="IPR036055">
    <property type="entry name" value="LDL_receptor-like_sf"/>
</dbReference>
<dbReference type="InterPro" id="IPR057430">
    <property type="entry name" value="LDLRAD1_C"/>
</dbReference>
<keyword evidence="3" id="KW-0812">Transmembrane</keyword>
<evidence type="ECO:0000256" key="1">
    <source>
        <dbReference type="ARBA" id="ARBA00023157"/>
    </source>
</evidence>
<comment type="caution">
    <text evidence="2">Lacks conserved residue(s) required for the propagation of feature annotation.</text>
</comment>
<keyword evidence="6" id="KW-1185">Reference proteome</keyword>
<dbReference type="SUPFAM" id="SSF57424">
    <property type="entry name" value="LDL receptor-like module"/>
    <property type="match status" value="2"/>
</dbReference>
<keyword evidence="3" id="KW-0472">Membrane</keyword>
<dbReference type="InterPro" id="IPR023415">
    <property type="entry name" value="LDLR_class-A_CS"/>
</dbReference>
<keyword evidence="1" id="KW-1015">Disulfide bond</keyword>
<dbReference type="Ensembl" id="ENSHHUT00000022193.1">
    <property type="protein sequence ID" value="ENSHHUP00000021391.1"/>
    <property type="gene ID" value="ENSHHUG00000013395.1"/>
</dbReference>